<protein>
    <submittedName>
        <fullName evidence="2">Uncharacterized protein</fullName>
    </submittedName>
</protein>
<dbReference type="GeneID" id="19526013"/>
<organism evidence="2 3">
    <name type="scientific">Bacillus phage Hakuna</name>
    <dbReference type="NCBI Taxonomy" id="1486659"/>
    <lineage>
        <taxon>Viruses</taxon>
        <taxon>Duplodnaviria</taxon>
        <taxon>Heunggongvirae</taxon>
        <taxon>Uroviricota</taxon>
        <taxon>Caudoviricetes</taxon>
        <taxon>Herelleviridae</taxon>
        <taxon>Bastillevirinae</taxon>
        <taxon>Wphvirus</taxon>
        <taxon>Wphvirus hakuna</taxon>
    </lineage>
</organism>
<name>A0A024B1H1_9CAUD</name>
<evidence type="ECO:0000313" key="3">
    <source>
        <dbReference type="Proteomes" id="UP000026900"/>
    </source>
</evidence>
<evidence type="ECO:0000313" key="2">
    <source>
        <dbReference type="EMBL" id="AHZ10031.1"/>
    </source>
</evidence>
<feature type="region of interest" description="Disordered" evidence="1">
    <location>
        <begin position="106"/>
        <end position="132"/>
    </location>
</feature>
<reference evidence="3" key="1">
    <citation type="submission" date="2014-09" db="EMBL/GenBank/DDBJ databases">
        <authorList>
            <person name="Sauder A.B."/>
            <person name="McKenzie Q.R."/>
            <person name="Temple L.M."/>
            <person name="Alexis B.K."/>
            <person name="Al-Atrache Z."/>
            <person name="Lewis L.O."/>
            <person name="Loesser-Casey K.E."/>
            <person name="Mitchell K.J."/>
        </authorList>
    </citation>
    <scope>NUCLEOTIDE SEQUENCE [LARGE SCALE GENOMIC DNA]</scope>
</reference>
<dbReference type="KEGG" id="vg:19526013"/>
<accession>A0A024B1H1</accession>
<dbReference type="RefSeq" id="YP_009036462.1">
    <property type="nucleotide sequence ID" value="NC_024213.1"/>
</dbReference>
<proteinExistence type="predicted"/>
<dbReference type="EMBL" id="KJ489399">
    <property type="protein sequence ID" value="AHZ10031.1"/>
    <property type="molecule type" value="Genomic_DNA"/>
</dbReference>
<sequence length="132" mass="16099">MTYQLKYDPSAKVRECKKCGVVKDIESFEKTGTIRRDGSYGRKFTCRLCAEEAKKERSKRYYQNNKEHVIAKTEKWKRENKERVNASRREWYYNNKDRVKVYHKKYMEEGNGKQKQREAVQRFRDKQKEGKQ</sequence>
<evidence type="ECO:0000256" key="1">
    <source>
        <dbReference type="SAM" id="MobiDB-lite"/>
    </source>
</evidence>
<keyword evidence="3" id="KW-1185">Reference proteome</keyword>
<dbReference type="Proteomes" id="UP000026900">
    <property type="component" value="Segment"/>
</dbReference>